<dbReference type="Gene3D" id="3.30.530.20">
    <property type="match status" value="1"/>
</dbReference>
<dbReference type="PANTHER" id="PTHR38588">
    <property type="entry name" value="BLL0334 PROTEIN"/>
    <property type="match status" value="1"/>
</dbReference>
<dbReference type="CDD" id="cd05018">
    <property type="entry name" value="CoxG"/>
    <property type="match status" value="1"/>
</dbReference>
<dbReference type="PANTHER" id="PTHR38588:SF1">
    <property type="entry name" value="BLL0334 PROTEIN"/>
    <property type="match status" value="1"/>
</dbReference>
<organism evidence="2 3">
    <name type="scientific">Novosphingobium pokkalii</name>
    <dbReference type="NCBI Taxonomy" id="1770194"/>
    <lineage>
        <taxon>Bacteria</taxon>
        <taxon>Pseudomonadati</taxon>
        <taxon>Pseudomonadota</taxon>
        <taxon>Alphaproteobacteria</taxon>
        <taxon>Sphingomonadales</taxon>
        <taxon>Sphingomonadaceae</taxon>
        <taxon>Novosphingobium</taxon>
    </lineage>
</organism>
<keyword evidence="3" id="KW-1185">Reference proteome</keyword>
<dbReference type="Pfam" id="PF06240">
    <property type="entry name" value="COXG"/>
    <property type="match status" value="1"/>
</dbReference>
<dbReference type="SUPFAM" id="SSF55961">
    <property type="entry name" value="Bet v1-like"/>
    <property type="match status" value="1"/>
</dbReference>
<feature type="transmembrane region" description="Helical" evidence="1">
    <location>
        <begin position="195"/>
        <end position="215"/>
    </location>
</feature>
<reference evidence="3" key="1">
    <citation type="journal article" date="2019" name="Int. J. Syst. Evol. Microbiol.">
        <title>The Global Catalogue of Microorganisms (GCM) 10K type strain sequencing project: providing services to taxonomists for standard genome sequencing and annotation.</title>
        <authorList>
            <consortium name="The Broad Institute Genomics Platform"/>
            <consortium name="The Broad Institute Genome Sequencing Center for Infectious Disease"/>
            <person name="Wu L."/>
            <person name="Ma J."/>
        </authorList>
    </citation>
    <scope>NUCLEOTIDE SEQUENCE [LARGE SCALE GENOMIC DNA]</scope>
    <source>
        <strain evidence="3">KCTC 42224</strain>
    </source>
</reference>
<protein>
    <submittedName>
        <fullName evidence="2">CoxG family protein</fullName>
    </submittedName>
</protein>
<evidence type="ECO:0000313" key="3">
    <source>
        <dbReference type="Proteomes" id="UP001595683"/>
    </source>
</evidence>
<dbReference type="InterPro" id="IPR023393">
    <property type="entry name" value="START-like_dom_sf"/>
</dbReference>
<dbReference type="RefSeq" id="WP_191325189.1">
    <property type="nucleotide sequence ID" value="NZ_BMZP01000015.1"/>
</dbReference>
<keyword evidence="1" id="KW-0472">Membrane</keyword>
<dbReference type="InterPro" id="IPR010419">
    <property type="entry name" value="CO_DH_gsu"/>
</dbReference>
<dbReference type="Proteomes" id="UP001595683">
    <property type="component" value="Unassembled WGS sequence"/>
</dbReference>
<dbReference type="EMBL" id="JBHRYE010000042">
    <property type="protein sequence ID" value="MFC3673340.1"/>
    <property type="molecule type" value="Genomic_DNA"/>
</dbReference>
<keyword evidence="1" id="KW-1133">Transmembrane helix</keyword>
<feature type="transmembrane region" description="Helical" evidence="1">
    <location>
        <begin position="221"/>
        <end position="240"/>
    </location>
</feature>
<sequence>MKMNGEQRIAAPIEVVWAALNDADVLRACIPGCQSLEPVDEDAFKAAATIKVGPISARFGGMVKLFDRVPPHSYRISGEGSGGAAGAVKGAADVHLVADGDATILQYDVSADITGRLAQLGGKLIDITAKQLAGTFFARFSQEVVERQAEAPATTAVHMDEMTAHRPEIQPVSSPVAIPQAGTTGAGSTSTGISLLLLLAAAIGGFILGETAGGWDASGNLGGAAVGLLVIVVAAAAFQLGQRAQRPTTTVSLDADTIARLARAMERQHK</sequence>
<evidence type="ECO:0000313" key="2">
    <source>
        <dbReference type="EMBL" id="MFC3673340.1"/>
    </source>
</evidence>
<accession>A0ABV7V7J2</accession>
<comment type="caution">
    <text evidence="2">The sequence shown here is derived from an EMBL/GenBank/DDBJ whole genome shotgun (WGS) entry which is preliminary data.</text>
</comment>
<gene>
    <name evidence="2" type="ORF">ACFOOT_18105</name>
</gene>
<evidence type="ECO:0000256" key="1">
    <source>
        <dbReference type="SAM" id="Phobius"/>
    </source>
</evidence>
<name>A0ABV7V7J2_9SPHN</name>
<keyword evidence="1" id="KW-0812">Transmembrane</keyword>
<proteinExistence type="predicted"/>